<feature type="transmembrane region" description="Helical" evidence="11">
    <location>
        <begin position="239"/>
        <end position="257"/>
    </location>
</feature>
<feature type="transmembrane region" description="Helical" evidence="11">
    <location>
        <begin position="201"/>
        <end position="219"/>
    </location>
</feature>
<dbReference type="InterPro" id="IPR014743">
    <property type="entry name" value="Cl-channel_core"/>
</dbReference>
<name>A0A5M4B7G2_9FLAO</name>
<evidence type="ECO:0000256" key="4">
    <source>
        <dbReference type="ARBA" id="ARBA00022989"/>
    </source>
</evidence>
<keyword evidence="4 11" id="KW-1133">Transmembrane helix</keyword>
<sequence>MVSGIMAVFIKKLTSLIQYLLQNGLVASYHTAFYFFFPTIGFLIVYFIIKYIIKKRPEPGIPYTLYAISRLKGLIPSKQMYASLITAPFTVGFGGSAGLEGPMVISGASFSSYLSKLFHINQSERMLLIACACSATMAAMFKAPVAAIIFAIEVFSLDLTLVSLLPLISSSLLAVLTSYFFLGNEILIPINLDGEFTLKDVPYYILLGGLTGLISIYFCTIYQQILSYFDKMDSYMKRLFFGGLMLGLLIFFIPPLYGEGFEVMNTLISGNPKDVLRNAFNWEAENAWSIIVMMTGLVLFKVVAMATTVGAGGIGGVFSPALFTGGILGNLFARVANQFGLFGHSLPLASFTLVAMAGLVAGVLHAPLTAIFLIAELTGGYTLFIPLMIVASVSFALSKYYIKHSLYTKQLAQEGNLITHDKDQKILTLMNIDSVIEKNLIPVTADMTLGELIHNAVIKSNRNVFPVIHSETKMFEGIILLDNIRTIMFKQELYQTVKVKDVMQSPPGIIRLEKDKMADIMDKFQKTNAWNLPVVKEGVYIGFVSKSKLLTAYRKNLIYFST</sequence>
<comment type="subcellular location">
    <subcellularLocation>
        <location evidence="1">Membrane</location>
        <topology evidence="1">Multi-pass membrane protein</topology>
    </subcellularLocation>
</comment>
<evidence type="ECO:0000256" key="10">
    <source>
        <dbReference type="PROSITE-ProRule" id="PRU00703"/>
    </source>
</evidence>
<keyword evidence="3 11" id="KW-0812">Transmembrane</keyword>
<feature type="transmembrane region" description="Helical" evidence="11">
    <location>
        <begin position="287"/>
        <end position="304"/>
    </location>
</feature>
<evidence type="ECO:0000313" key="13">
    <source>
        <dbReference type="EMBL" id="GET45300.1"/>
    </source>
</evidence>
<evidence type="ECO:0000256" key="7">
    <source>
        <dbReference type="ARBA" id="ARBA00023173"/>
    </source>
</evidence>
<feature type="transmembrane region" description="Helical" evidence="11">
    <location>
        <begin position="125"/>
        <end position="152"/>
    </location>
</feature>
<evidence type="ECO:0000313" key="14">
    <source>
        <dbReference type="Proteomes" id="UP000398217"/>
    </source>
</evidence>
<dbReference type="PROSITE" id="PS51371">
    <property type="entry name" value="CBS"/>
    <property type="match status" value="1"/>
</dbReference>
<dbReference type="AlphaFoldDB" id="A0A5M4B7G2"/>
<feature type="transmembrane region" description="Helical" evidence="11">
    <location>
        <begin position="381"/>
        <end position="402"/>
    </location>
</feature>
<evidence type="ECO:0000256" key="9">
    <source>
        <dbReference type="ARBA" id="ARBA00023303"/>
    </source>
</evidence>
<keyword evidence="14" id="KW-1185">Reference proteome</keyword>
<dbReference type="PRINTS" id="PR00762">
    <property type="entry name" value="CLCHANNEL"/>
</dbReference>
<feature type="transmembrane region" description="Helical" evidence="11">
    <location>
        <begin position="32"/>
        <end position="53"/>
    </location>
</feature>
<keyword evidence="10" id="KW-0129">CBS domain</keyword>
<feature type="transmembrane region" description="Helical" evidence="11">
    <location>
        <begin position="159"/>
        <end position="181"/>
    </location>
</feature>
<protein>
    <submittedName>
        <fullName evidence="13">Chloride channel protein</fullName>
    </submittedName>
</protein>
<accession>A0A5M4B7G2</accession>
<evidence type="ECO:0000256" key="5">
    <source>
        <dbReference type="ARBA" id="ARBA00023065"/>
    </source>
</evidence>
<dbReference type="InterPro" id="IPR000644">
    <property type="entry name" value="CBS_dom"/>
</dbReference>
<keyword evidence="9" id="KW-0407">Ion channel</keyword>
<keyword evidence="6 11" id="KW-0472">Membrane</keyword>
<keyword evidence="5" id="KW-0406">Ion transport</keyword>
<keyword evidence="7" id="KW-0869">Chloride channel</keyword>
<keyword evidence="2" id="KW-0813">Transport</keyword>
<evidence type="ECO:0000256" key="6">
    <source>
        <dbReference type="ARBA" id="ARBA00023136"/>
    </source>
</evidence>
<dbReference type="InterPro" id="IPR046342">
    <property type="entry name" value="CBS_dom_sf"/>
</dbReference>
<evidence type="ECO:0000256" key="1">
    <source>
        <dbReference type="ARBA" id="ARBA00004141"/>
    </source>
</evidence>
<dbReference type="InterPro" id="IPR050368">
    <property type="entry name" value="ClC-type_chloride_channel"/>
</dbReference>
<dbReference type="PANTHER" id="PTHR43427">
    <property type="entry name" value="CHLORIDE CHANNEL PROTEIN CLC-E"/>
    <property type="match status" value="1"/>
</dbReference>
<evidence type="ECO:0000256" key="11">
    <source>
        <dbReference type="SAM" id="Phobius"/>
    </source>
</evidence>
<feature type="transmembrane region" description="Helical" evidence="11">
    <location>
        <begin position="311"/>
        <end position="333"/>
    </location>
</feature>
<dbReference type="GO" id="GO:0005254">
    <property type="term" value="F:chloride channel activity"/>
    <property type="evidence" value="ECO:0007669"/>
    <property type="project" value="UniProtKB-KW"/>
</dbReference>
<dbReference type="GO" id="GO:0034707">
    <property type="term" value="C:chloride channel complex"/>
    <property type="evidence" value="ECO:0007669"/>
    <property type="project" value="UniProtKB-KW"/>
</dbReference>
<dbReference type="PANTHER" id="PTHR43427:SF6">
    <property type="entry name" value="CHLORIDE CHANNEL PROTEIN CLC-E"/>
    <property type="match status" value="1"/>
</dbReference>
<dbReference type="Pfam" id="PF00571">
    <property type="entry name" value="CBS"/>
    <property type="match status" value="1"/>
</dbReference>
<dbReference type="SUPFAM" id="SSF81340">
    <property type="entry name" value="Clc chloride channel"/>
    <property type="match status" value="1"/>
</dbReference>
<evidence type="ECO:0000256" key="3">
    <source>
        <dbReference type="ARBA" id="ARBA00022692"/>
    </source>
</evidence>
<dbReference type="CDD" id="cd00400">
    <property type="entry name" value="Voltage_gated_ClC"/>
    <property type="match status" value="1"/>
</dbReference>
<feature type="domain" description="CBS" evidence="12">
    <location>
        <begin position="503"/>
        <end position="560"/>
    </location>
</feature>
<dbReference type="Pfam" id="PF00654">
    <property type="entry name" value="Voltage_CLC"/>
    <property type="match status" value="1"/>
</dbReference>
<organism evidence="13 14">
    <name type="scientific">Capnocytophaga felis</name>
    <dbReference type="NCBI Taxonomy" id="2267611"/>
    <lineage>
        <taxon>Bacteria</taxon>
        <taxon>Pseudomonadati</taxon>
        <taxon>Bacteroidota</taxon>
        <taxon>Flavobacteriia</taxon>
        <taxon>Flavobacteriales</taxon>
        <taxon>Flavobacteriaceae</taxon>
        <taxon>Capnocytophaga</taxon>
    </lineage>
</organism>
<evidence type="ECO:0000256" key="2">
    <source>
        <dbReference type="ARBA" id="ARBA00022448"/>
    </source>
</evidence>
<dbReference type="EMBL" id="BLBC01000005">
    <property type="protein sequence ID" value="GET45300.1"/>
    <property type="molecule type" value="Genomic_DNA"/>
</dbReference>
<evidence type="ECO:0000256" key="8">
    <source>
        <dbReference type="ARBA" id="ARBA00023214"/>
    </source>
</evidence>
<dbReference type="Proteomes" id="UP000398217">
    <property type="component" value="Unassembled WGS sequence"/>
</dbReference>
<proteinExistence type="predicted"/>
<dbReference type="SUPFAM" id="SSF54631">
    <property type="entry name" value="CBS-domain pair"/>
    <property type="match status" value="1"/>
</dbReference>
<dbReference type="Gene3D" id="1.10.3080.10">
    <property type="entry name" value="Clc chloride channel"/>
    <property type="match status" value="1"/>
</dbReference>
<comment type="caution">
    <text evidence="13">The sequence shown here is derived from an EMBL/GenBank/DDBJ whole genome shotgun (WGS) entry which is preliminary data.</text>
</comment>
<reference evidence="14" key="1">
    <citation type="journal article" date="2020" name="Int. J. Syst. Evol. Microbiol.">
        <title>Capnocytophaga felis sp. nov. isolated from the feline oral cavity.</title>
        <authorList>
            <person name="Suzuki M."/>
            <person name="Umeda K."/>
            <person name="Kimura M."/>
            <person name="Imaoka K."/>
            <person name="Morikawa S."/>
            <person name="Maeda K."/>
        </authorList>
    </citation>
    <scope>NUCLEOTIDE SEQUENCE [LARGE SCALE GENOMIC DNA]</scope>
    <source>
        <strain evidence="14">KC07070</strain>
    </source>
</reference>
<keyword evidence="8" id="KW-0868">Chloride</keyword>
<dbReference type="InterPro" id="IPR001807">
    <property type="entry name" value="ClC"/>
</dbReference>
<evidence type="ECO:0000259" key="12">
    <source>
        <dbReference type="PROSITE" id="PS51371"/>
    </source>
</evidence>
<dbReference type="Gene3D" id="3.10.580.10">
    <property type="entry name" value="CBS-domain"/>
    <property type="match status" value="1"/>
</dbReference>
<gene>
    <name evidence="13" type="ORF">RCZ01_06020</name>
</gene>